<evidence type="ECO:0008006" key="3">
    <source>
        <dbReference type="Google" id="ProtNLM"/>
    </source>
</evidence>
<dbReference type="OrthoDB" id="1201990at2"/>
<name>A0A402BI61_9CHLR</name>
<dbReference type="AlphaFoldDB" id="A0A402BI61"/>
<dbReference type="Pfam" id="PF13671">
    <property type="entry name" value="AAA_33"/>
    <property type="match status" value="1"/>
</dbReference>
<reference evidence="2" key="1">
    <citation type="submission" date="2018-12" db="EMBL/GenBank/DDBJ databases">
        <title>Tengunoibacter tsumagoiensis gen. nov., sp. nov., Dictyobacter kobayashii sp. nov., D. alpinus sp. nov., and D. joshuensis sp. nov. and description of Dictyobacteraceae fam. nov. within the order Ktedonobacterales isolated from Tengu-no-mugimeshi.</title>
        <authorList>
            <person name="Wang C.M."/>
            <person name="Zheng Y."/>
            <person name="Sakai Y."/>
            <person name="Toyoda A."/>
            <person name="Minakuchi Y."/>
            <person name="Abe K."/>
            <person name="Yokota A."/>
            <person name="Yabe S."/>
        </authorList>
    </citation>
    <scope>NUCLEOTIDE SEQUENCE [LARGE SCALE GENOMIC DNA]</scope>
    <source>
        <strain evidence="2">Uno16</strain>
    </source>
</reference>
<dbReference type="PANTHER" id="PTHR37807">
    <property type="entry name" value="OS07G0160300 PROTEIN"/>
    <property type="match status" value="1"/>
</dbReference>
<dbReference type="RefSeq" id="WP_126630964.1">
    <property type="nucleotide sequence ID" value="NZ_BIFT01000002.1"/>
</dbReference>
<evidence type="ECO:0000313" key="2">
    <source>
        <dbReference type="Proteomes" id="UP000287171"/>
    </source>
</evidence>
<dbReference type="InterPro" id="IPR027417">
    <property type="entry name" value="P-loop_NTPase"/>
</dbReference>
<dbReference type="SUPFAM" id="SSF52540">
    <property type="entry name" value="P-loop containing nucleoside triphosphate hydrolases"/>
    <property type="match status" value="1"/>
</dbReference>
<dbReference type="Gene3D" id="3.40.50.300">
    <property type="entry name" value="P-loop containing nucleotide triphosphate hydrolases"/>
    <property type="match status" value="1"/>
</dbReference>
<keyword evidence="2" id="KW-1185">Reference proteome</keyword>
<accession>A0A402BI61</accession>
<evidence type="ECO:0000313" key="1">
    <source>
        <dbReference type="EMBL" id="GCE30937.1"/>
    </source>
</evidence>
<comment type="caution">
    <text evidence="1">The sequence shown here is derived from an EMBL/GenBank/DDBJ whole genome shotgun (WGS) entry which is preliminary data.</text>
</comment>
<organism evidence="1 2">
    <name type="scientific">Dictyobacter alpinus</name>
    <dbReference type="NCBI Taxonomy" id="2014873"/>
    <lineage>
        <taxon>Bacteria</taxon>
        <taxon>Bacillati</taxon>
        <taxon>Chloroflexota</taxon>
        <taxon>Ktedonobacteria</taxon>
        <taxon>Ktedonobacterales</taxon>
        <taxon>Dictyobacteraceae</taxon>
        <taxon>Dictyobacter</taxon>
    </lineage>
</organism>
<sequence length="192" mass="21479">MRKPVLIIINGLPGAGKTTLAKRLAADLQLPVFSRDGLYETLYDALEYTNNNAPPLLGSTAFKLLYSITGTILAAGQALVVEGFFGRPELRGAEFLELQRAHDFEPFQIVCRTDGTLLLQRFMDRVESVDRHSSHSDLEWLEENKERLLQGQLIPMDLGGQLVEIDNTTPQSFDYADLLQQVRTALVHTEAH</sequence>
<proteinExistence type="predicted"/>
<protein>
    <recommendedName>
        <fullName evidence="3">ATP-binding protein</fullName>
    </recommendedName>
</protein>
<gene>
    <name evidence="1" type="ORF">KDA_64210</name>
</gene>
<dbReference type="Proteomes" id="UP000287171">
    <property type="component" value="Unassembled WGS sequence"/>
</dbReference>
<dbReference type="EMBL" id="BIFT01000002">
    <property type="protein sequence ID" value="GCE30937.1"/>
    <property type="molecule type" value="Genomic_DNA"/>
</dbReference>
<dbReference type="PANTHER" id="PTHR37807:SF3">
    <property type="entry name" value="OS07G0160300 PROTEIN"/>
    <property type="match status" value="1"/>
</dbReference>